<proteinExistence type="predicted"/>
<keyword evidence="3" id="KW-0472">Membrane</keyword>
<dbReference type="CDD" id="cd00063">
    <property type="entry name" value="FN3"/>
    <property type="match status" value="3"/>
</dbReference>
<evidence type="ECO:0000256" key="2">
    <source>
        <dbReference type="SAM" id="MobiDB-lite"/>
    </source>
</evidence>
<comment type="caution">
    <text evidence="6">The sequence shown here is derived from an EMBL/GenBank/DDBJ whole genome shotgun (WGS) entry which is preliminary data.</text>
</comment>
<protein>
    <recommendedName>
        <fullName evidence="8">Fasciclin-2</fullName>
    </recommendedName>
</protein>
<evidence type="ECO:0000256" key="1">
    <source>
        <dbReference type="ARBA" id="ARBA00022737"/>
    </source>
</evidence>
<dbReference type="InterPro" id="IPR013783">
    <property type="entry name" value="Ig-like_fold"/>
</dbReference>
<dbReference type="SMART" id="SM00060">
    <property type="entry name" value="FN3"/>
    <property type="match status" value="3"/>
</dbReference>
<dbReference type="InterPro" id="IPR003961">
    <property type="entry name" value="FN3_dom"/>
</dbReference>
<dbReference type="InterPro" id="IPR036179">
    <property type="entry name" value="Ig-like_dom_sf"/>
</dbReference>
<dbReference type="Pfam" id="PF13927">
    <property type="entry name" value="Ig_3"/>
    <property type="match status" value="3"/>
</dbReference>
<dbReference type="InterPro" id="IPR003598">
    <property type="entry name" value="Ig_sub2"/>
</dbReference>
<dbReference type="SMART" id="SM00409">
    <property type="entry name" value="IG"/>
    <property type="match status" value="4"/>
</dbReference>
<keyword evidence="3" id="KW-0812">Transmembrane</keyword>
<dbReference type="PANTHER" id="PTHR13817:SF73">
    <property type="entry name" value="FIBRONECTIN TYPE-III DOMAIN-CONTAINING PROTEIN"/>
    <property type="match status" value="1"/>
</dbReference>
<dbReference type="InterPro" id="IPR036116">
    <property type="entry name" value="FN3_sf"/>
</dbReference>
<evidence type="ECO:0000313" key="6">
    <source>
        <dbReference type="EMBL" id="KAK2707341.1"/>
    </source>
</evidence>
<feature type="domain" description="Fibronectin type-III" evidence="5">
    <location>
        <begin position="603"/>
        <end position="704"/>
    </location>
</feature>
<dbReference type="Proteomes" id="UP001187531">
    <property type="component" value="Unassembled WGS sequence"/>
</dbReference>
<feature type="transmembrane region" description="Helical" evidence="3">
    <location>
        <begin position="835"/>
        <end position="862"/>
    </location>
</feature>
<sequence length="926" mass="103793">MIIVPPKFKNVIEDIESIEDMSARLDCEAEGEPTPTYEFLDANGEPIIGRPGFVINPNTGILVIEEVKRENAGEYKCRASSDGRTIEAVRRLRVISKPTIVSFINATGVENKNITIECIARGDPLPEIVFLKEGSDNTYKIVVNTLDPRVSVEASNRSSDIGGEPDSAVTPEDDSFYGEYRCLAKNKHGYAEHFITLKQAHVPQPPTQATFETVTATTITFNIVGPQNIGGINLTYYAVQYRKKNEEWIDENPSKEWPIESPYILENLEPQTAYVFRFFAKNLVGLSTYGAQTQRTMPKRAAPEKPDILPTPIGGSIETTEQQSMDYFNWSDIGIWEGVIITVAVVFAVAVFAIFVDVILCVTRQTGLIARYYYGAETTPNKPEETETTPMRMSTLQHESEQRETTAMVENKNITIECIARGDPLPEIVFIKVGSDNTYKTGVNTLDPRVSVEASNDGSGIGGEPDSAVAKLSISSATRSDDGLYKCYAKNSEGTAERTGHITVEFPPKFENTTKKEMWTWSQRPVNLTCRASSIPNATIYWWSSHYETDIEENDPRIYINSDGESTLLVTPEDDSFYGEYRCLAKNKHGKVKHSIVLKRAHVPQPPTRVIFQTLETVTALTITFEIIGPQDNGGIKLISYAVQFRKQNEEWTDEKPSIEWTIGSPYILKNLELKTDYLFRFSARNSVGISTYGEETYIMAERAAPEKPKIIATPTGDLVHSQYSEKYNLTWTIMPDNGVPINKFQIVYFQDRNSTVGSNWTEAEPSIRKDVGPKNVSFEIKNLKPDTFYKVEIRAHNAIGFSEPAGIIVKTAKGSIETTEQQSMNYFNWSDIGIWQGVIITLAVVFGVIVFATFVDVILCLTLRTGLIARYYYGAETTPNQTEETETPPMRMSTLQYESEQRETTAMVNGGRYRAIGFIESHVQK</sequence>
<dbReference type="InterPro" id="IPR007110">
    <property type="entry name" value="Ig-like_dom"/>
</dbReference>
<evidence type="ECO:0000313" key="7">
    <source>
        <dbReference type="Proteomes" id="UP001187531"/>
    </source>
</evidence>
<dbReference type="Gene3D" id="2.60.40.10">
    <property type="entry name" value="Immunoglobulins"/>
    <property type="match status" value="7"/>
</dbReference>
<gene>
    <name evidence="6" type="ORF">QYM36_015131</name>
</gene>
<dbReference type="PROSITE" id="PS50835">
    <property type="entry name" value="IG_LIKE"/>
    <property type="match status" value="4"/>
</dbReference>
<evidence type="ECO:0008006" key="8">
    <source>
        <dbReference type="Google" id="ProtNLM"/>
    </source>
</evidence>
<feature type="domain" description="Fibronectin type-III" evidence="5">
    <location>
        <begin position="202"/>
        <end position="300"/>
    </location>
</feature>
<feature type="transmembrane region" description="Helical" evidence="3">
    <location>
        <begin position="333"/>
        <end position="356"/>
    </location>
</feature>
<feature type="domain" description="Ig-like" evidence="4">
    <location>
        <begin position="508"/>
        <end position="599"/>
    </location>
</feature>
<dbReference type="SUPFAM" id="SSF49265">
    <property type="entry name" value="Fibronectin type III"/>
    <property type="match status" value="2"/>
</dbReference>
<feature type="domain" description="Ig-like" evidence="4">
    <location>
        <begin position="6"/>
        <end position="87"/>
    </location>
</feature>
<feature type="region of interest" description="Disordered" evidence="2">
    <location>
        <begin position="379"/>
        <end position="401"/>
    </location>
</feature>
<reference evidence="6" key="1">
    <citation type="submission" date="2023-07" db="EMBL/GenBank/DDBJ databases">
        <title>Chromosome-level genome assembly of Artemia franciscana.</title>
        <authorList>
            <person name="Jo E."/>
        </authorList>
    </citation>
    <scope>NUCLEOTIDE SEQUENCE</scope>
    <source>
        <tissue evidence="6">Whole body</tissue>
    </source>
</reference>
<dbReference type="PANTHER" id="PTHR13817">
    <property type="entry name" value="TITIN"/>
    <property type="match status" value="1"/>
</dbReference>
<organism evidence="6 7">
    <name type="scientific">Artemia franciscana</name>
    <name type="common">Brine shrimp</name>
    <name type="synonym">Artemia sanfranciscana</name>
    <dbReference type="NCBI Taxonomy" id="6661"/>
    <lineage>
        <taxon>Eukaryota</taxon>
        <taxon>Metazoa</taxon>
        <taxon>Ecdysozoa</taxon>
        <taxon>Arthropoda</taxon>
        <taxon>Crustacea</taxon>
        <taxon>Branchiopoda</taxon>
        <taxon>Anostraca</taxon>
        <taxon>Artemiidae</taxon>
        <taxon>Artemia</taxon>
    </lineage>
</organism>
<dbReference type="SUPFAM" id="SSF48726">
    <property type="entry name" value="Immunoglobulin"/>
    <property type="match status" value="4"/>
</dbReference>
<keyword evidence="7" id="KW-1185">Reference proteome</keyword>
<name>A0AA88HKG4_ARTSF</name>
<accession>A0AA88HKG4</accession>
<feature type="domain" description="Ig-like" evidence="4">
    <location>
        <begin position="383"/>
        <end position="503"/>
    </location>
</feature>
<dbReference type="InterPro" id="IPR050964">
    <property type="entry name" value="Striated_Muscle_Regulatory"/>
</dbReference>
<dbReference type="AlphaFoldDB" id="A0AA88HKG4"/>
<evidence type="ECO:0000256" key="3">
    <source>
        <dbReference type="SAM" id="Phobius"/>
    </source>
</evidence>
<dbReference type="PROSITE" id="PS50853">
    <property type="entry name" value="FN3"/>
    <property type="match status" value="3"/>
</dbReference>
<dbReference type="InterPro" id="IPR003599">
    <property type="entry name" value="Ig_sub"/>
</dbReference>
<evidence type="ECO:0000259" key="5">
    <source>
        <dbReference type="PROSITE" id="PS50853"/>
    </source>
</evidence>
<dbReference type="Pfam" id="PF00041">
    <property type="entry name" value="fn3"/>
    <property type="match status" value="2"/>
</dbReference>
<keyword evidence="3" id="KW-1133">Transmembrane helix</keyword>
<keyword evidence="1" id="KW-0677">Repeat</keyword>
<feature type="region of interest" description="Disordered" evidence="2">
    <location>
        <begin position="295"/>
        <end position="316"/>
    </location>
</feature>
<feature type="domain" description="Fibronectin type-III" evidence="5">
    <location>
        <begin position="705"/>
        <end position="816"/>
    </location>
</feature>
<evidence type="ECO:0000259" key="4">
    <source>
        <dbReference type="PROSITE" id="PS50835"/>
    </source>
</evidence>
<dbReference type="SMART" id="SM00408">
    <property type="entry name" value="IGc2"/>
    <property type="match status" value="4"/>
</dbReference>
<dbReference type="CDD" id="cd00096">
    <property type="entry name" value="Ig"/>
    <property type="match status" value="1"/>
</dbReference>
<dbReference type="EMBL" id="JAVRJZ010000019">
    <property type="protein sequence ID" value="KAK2707341.1"/>
    <property type="molecule type" value="Genomic_DNA"/>
</dbReference>
<feature type="domain" description="Ig-like" evidence="4">
    <location>
        <begin position="98"/>
        <end position="198"/>
    </location>
</feature>